<name>A0AAV6TX25_9ARAC</name>
<evidence type="ECO:0000256" key="10">
    <source>
        <dbReference type="SAM" id="MobiDB-lite"/>
    </source>
</evidence>
<evidence type="ECO:0000256" key="6">
    <source>
        <dbReference type="ARBA" id="ARBA00023136"/>
    </source>
</evidence>
<keyword evidence="7" id="KW-0325">Glycoprotein</keyword>
<dbReference type="PANTHER" id="PTHR18843">
    <property type="entry name" value="TORSIN-1A-INTERACTING PROTEIN"/>
    <property type="match status" value="1"/>
</dbReference>
<keyword evidence="8" id="KW-0539">Nucleus</keyword>
<keyword evidence="4 11" id="KW-0812">Transmembrane</keyword>
<gene>
    <name evidence="13" type="ORF">JTE90_020164</name>
</gene>
<evidence type="ECO:0000256" key="7">
    <source>
        <dbReference type="ARBA" id="ARBA00023180"/>
    </source>
</evidence>
<reference evidence="13 14" key="1">
    <citation type="journal article" date="2022" name="Nat. Ecol. Evol.">
        <title>A masculinizing supergene underlies an exaggerated male reproductive morph in a spider.</title>
        <authorList>
            <person name="Hendrickx F."/>
            <person name="De Corte Z."/>
            <person name="Sonet G."/>
            <person name="Van Belleghem S.M."/>
            <person name="Kostlbacher S."/>
            <person name="Vangestel C."/>
        </authorList>
    </citation>
    <scope>NUCLEOTIDE SEQUENCE [LARGE SCALE GENOMIC DNA]</scope>
    <source>
        <strain evidence="13">W744_W776</strain>
    </source>
</reference>
<dbReference type="Proteomes" id="UP000827092">
    <property type="component" value="Unassembled WGS sequence"/>
</dbReference>
<evidence type="ECO:0000259" key="12">
    <source>
        <dbReference type="Pfam" id="PF05609"/>
    </source>
</evidence>
<evidence type="ECO:0000256" key="8">
    <source>
        <dbReference type="ARBA" id="ARBA00023242"/>
    </source>
</evidence>
<accession>A0AAV6TX25</accession>
<keyword evidence="14" id="KW-1185">Reference proteome</keyword>
<dbReference type="AlphaFoldDB" id="A0AAV6TX25"/>
<comment type="subcellular location">
    <subcellularLocation>
        <location evidence="9">Endomembrane system</location>
        <topology evidence="9">Single-pass membrane protein</topology>
    </subcellularLocation>
    <subcellularLocation>
        <location evidence="1">Nucleus envelope</location>
    </subcellularLocation>
</comment>
<evidence type="ECO:0000256" key="5">
    <source>
        <dbReference type="ARBA" id="ARBA00022989"/>
    </source>
</evidence>
<dbReference type="InterPro" id="IPR008662">
    <property type="entry name" value="TOIP1/2"/>
</dbReference>
<sequence length="888" mass="99203">MDSGDYDSNEKSVHNSGNQCPSSVQKKSKGRLFSKANIFSSRKSGKQSTDKKDRVLAKKINQDSIVTSEGLYKINQYERLNKNILSNILLTNDNVPFNYQATQSEGDHNLPTYGISSGSCFNDALASVNCISHSQEDNNGSSDNSFSSLEFNQRPAEFYDKPQDFHVFSNPDTMLTNPTFSIHTHEIDLKDNLLGTTKKQKIYNVINPLDQEHNLESNDVTRQGGKLSNIKSNEDARPPTQNSSTTESTQSEDSFNYSNTLENVNLVEMCLSSSAPPTENTFARESSLPSCKLDNSVSHDEHKEHLHAASHTHTSLKPATSDCPAQLGININLLADSVDKKHNSVLKSGEAKPTNFYSKNSTRLQILNAVQDKDKLTDITKVLPENSGLENPDVENAISNQSDFTSKEKLNNEEFDITKARFYAWNLRSLPKDQLIEVEKEISTILFNSQISAATGLDESQAISMWHVNQLPSISKENLSTEPDIFDTKALSFINILKNLPKEKFEEVDKNISHILWQRQIALWEKSQENTDINMEYYTRQPLPFSWEKSAFQNQGLSSSRQENVVSNSNQSSEIKRIYSSISNMQDSKDVSNLEHERDTSPQENEKCSDDAIEAESFNEPPKKTVTTTTPVRKWTPREDKAVPKPSTSYKYVLKFVYPLIVLLCAIAAAIFGVTYWPKTLEGLSKTNLSPQPVADIMKNLKDEFGGQPPMTFNVISTALRRVTKPNPTEPAIILLLAEQGAEDVALRFARKIADSVSSANDMVVVPGYAYDTKDHDEAKKEIDDLLKENLSLDRLTAVLVERLDNIPPDVAGIFHTYCDHENASFKRVVYLMTIASNKTELKSLSTKDWDVIVGEHLSEAWIKGGNDQISSLLSRLTVSVAVIVSGG</sequence>
<dbReference type="InterPro" id="IPR046753">
    <property type="entry name" value="TOIP1/2_C"/>
</dbReference>
<keyword evidence="6 11" id="KW-0472">Membrane</keyword>
<proteinExistence type="inferred from homology"/>
<dbReference type="GO" id="GO:0016020">
    <property type="term" value="C:membrane"/>
    <property type="evidence" value="ECO:0007669"/>
    <property type="project" value="TreeGrafter"/>
</dbReference>
<evidence type="ECO:0000256" key="3">
    <source>
        <dbReference type="ARBA" id="ARBA00022553"/>
    </source>
</evidence>
<organism evidence="13 14">
    <name type="scientific">Oedothorax gibbosus</name>
    <dbReference type="NCBI Taxonomy" id="931172"/>
    <lineage>
        <taxon>Eukaryota</taxon>
        <taxon>Metazoa</taxon>
        <taxon>Ecdysozoa</taxon>
        <taxon>Arthropoda</taxon>
        <taxon>Chelicerata</taxon>
        <taxon>Arachnida</taxon>
        <taxon>Araneae</taxon>
        <taxon>Araneomorphae</taxon>
        <taxon>Entelegynae</taxon>
        <taxon>Araneoidea</taxon>
        <taxon>Linyphiidae</taxon>
        <taxon>Erigoninae</taxon>
        <taxon>Oedothorax</taxon>
    </lineage>
</organism>
<dbReference type="PANTHER" id="PTHR18843:SF7">
    <property type="entry name" value="LAMINA-ASSOCIATED POLYPEPTIDE 1B ISOFORM 1-RELATED"/>
    <property type="match status" value="1"/>
</dbReference>
<feature type="region of interest" description="Disordered" evidence="10">
    <location>
        <begin position="1"/>
        <end position="29"/>
    </location>
</feature>
<evidence type="ECO:0000256" key="9">
    <source>
        <dbReference type="ARBA" id="ARBA00037847"/>
    </source>
</evidence>
<dbReference type="GO" id="GO:0061024">
    <property type="term" value="P:membrane organization"/>
    <property type="evidence" value="ECO:0007669"/>
    <property type="project" value="TreeGrafter"/>
</dbReference>
<dbReference type="Pfam" id="PF05609">
    <property type="entry name" value="LAP1_C"/>
    <property type="match status" value="1"/>
</dbReference>
<protein>
    <recommendedName>
        <fullName evidence="12">Torsin-1A-interacting protein 1/2 AAA+ activator domain-containing protein</fullName>
    </recommendedName>
</protein>
<feature type="domain" description="Torsin-1A-interacting protein 1/2 AAA+ activator" evidence="12">
    <location>
        <begin position="695"/>
        <end position="850"/>
    </location>
</feature>
<comment type="similarity">
    <text evidence="2">Belongs to the TOR1AIP family.</text>
</comment>
<feature type="compositionally biased region" description="Polar residues" evidence="10">
    <location>
        <begin position="14"/>
        <end position="25"/>
    </location>
</feature>
<evidence type="ECO:0000313" key="13">
    <source>
        <dbReference type="EMBL" id="KAG8176378.1"/>
    </source>
</evidence>
<evidence type="ECO:0000313" key="14">
    <source>
        <dbReference type="Proteomes" id="UP000827092"/>
    </source>
</evidence>
<evidence type="ECO:0000256" key="11">
    <source>
        <dbReference type="SAM" id="Phobius"/>
    </source>
</evidence>
<keyword evidence="5 11" id="KW-1133">Transmembrane helix</keyword>
<keyword evidence="3" id="KW-0597">Phosphoprotein</keyword>
<dbReference type="EMBL" id="JAFNEN010000888">
    <property type="protein sequence ID" value="KAG8176378.1"/>
    <property type="molecule type" value="Genomic_DNA"/>
</dbReference>
<feature type="region of interest" description="Disordered" evidence="10">
    <location>
        <begin position="587"/>
        <end position="608"/>
    </location>
</feature>
<dbReference type="GO" id="GO:0001671">
    <property type="term" value="F:ATPase activator activity"/>
    <property type="evidence" value="ECO:0007669"/>
    <property type="project" value="InterPro"/>
</dbReference>
<feature type="region of interest" description="Disordered" evidence="10">
    <location>
        <begin position="214"/>
        <end position="257"/>
    </location>
</feature>
<evidence type="ECO:0000256" key="4">
    <source>
        <dbReference type="ARBA" id="ARBA00022692"/>
    </source>
</evidence>
<feature type="transmembrane region" description="Helical" evidence="11">
    <location>
        <begin position="656"/>
        <end position="677"/>
    </location>
</feature>
<dbReference type="Gene3D" id="3.40.50.12190">
    <property type="match status" value="1"/>
</dbReference>
<feature type="compositionally biased region" description="Low complexity" evidence="10">
    <location>
        <begin position="240"/>
        <end position="252"/>
    </location>
</feature>
<evidence type="ECO:0000256" key="2">
    <source>
        <dbReference type="ARBA" id="ARBA00007860"/>
    </source>
</evidence>
<evidence type="ECO:0000256" key="1">
    <source>
        <dbReference type="ARBA" id="ARBA00004259"/>
    </source>
</evidence>
<dbReference type="GO" id="GO:0005635">
    <property type="term" value="C:nuclear envelope"/>
    <property type="evidence" value="ECO:0007669"/>
    <property type="project" value="UniProtKB-SubCell"/>
</dbReference>
<dbReference type="InterPro" id="IPR038599">
    <property type="entry name" value="LAP1C-like_C_sf"/>
</dbReference>
<comment type="caution">
    <text evidence="13">The sequence shown here is derived from an EMBL/GenBank/DDBJ whole genome shotgun (WGS) entry which is preliminary data.</text>
</comment>